<accession>Q0CNU4</accession>
<name>Q0CNU4_ASPTN</name>
<keyword evidence="3 7" id="KW-0479">Metal-binding</keyword>
<keyword evidence="4 8" id="KW-0560">Oxidoreductase</keyword>
<dbReference type="PRINTS" id="PR00385">
    <property type="entry name" value="P450"/>
</dbReference>
<evidence type="ECO:0000256" key="8">
    <source>
        <dbReference type="RuleBase" id="RU000461"/>
    </source>
</evidence>
<dbReference type="GeneID" id="4320045"/>
<dbReference type="InterPro" id="IPR001128">
    <property type="entry name" value="Cyt_P450"/>
</dbReference>
<dbReference type="PRINTS" id="PR00463">
    <property type="entry name" value="EP450I"/>
</dbReference>
<evidence type="ECO:0000256" key="2">
    <source>
        <dbReference type="ARBA" id="ARBA00010617"/>
    </source>
</evidence>
<dbReference type="GO" id="GO:0020037">
    <property type="term" value="F:heme binding"/>
    <property type="evidence" value="ECO:0007669"/>
    <property type="project" value="InterPro"/>
</dbReference>
<keyword evidence="6 8" id="KW-0503">Monooxygenase</keyword>
<comment type="similarity">
    <text evidence="2 8">Belongs to the cytochrome P450 family.</text>
</comment>
<evidence type="ECO:0000256" key="5">
    <source>
        <dbReference type="ARBA" id="ARBA00023004"/>
    </source>
</evidence>
<dbReference type="PANTHER" id="PTHR24305">
    <property type="entry name" value="CYTOCHROME P450"/>
    <property type="match status" value="1"/>
</dbReference>
<dbReference type="VEuPathDB" id="FungiDB:ATEG_04640"/>
<organism evidence="9 10">
    <name type="scientific">Aspergillus terreus (strain NIH 2624 / FGSC A1156)</name>
    <dbReference type="NCBI Taxonomy" id="341663"/>
    <lineage>
        <taxon>Eukaryota</taxon>
        <taxon>Fungi</taxon>
        <taxon>Dikarya</taxon>
        <taxon>Ascomycota</taxon>
        <taxon>Pezizomycotina</taxon>
        <taxon>Eurotiomycetes</taxon>
        <taxon>Eurotiomycetidae</taxon>
        <taxon>Eurotiales</taxon>
        <taxon>Aspergillaceae</taxon>
        <taxon>Aspergillus</taxon>
        <taxon>Aspergillus subgen. Circumdati</taxon>
    </lineage>
</organism>
<dbReference type="STRING" id="341663.Q0CNU4"/>
<evidence type="ECO:0000313" key="10">
    <source>
        <dbReference type="Proteomes" id="UP000007963"/>
    </source>
</evidence>
<evidence type="ECO:0000256" key="7">
    <source>
        <dbReference type="PIRSR" id="PIRSR602401-1"/>
    </source>
</evidence>
<dbReference type="PANTHER" id="PTHR24305:SF235">
    <property type="entry name" value="CYTOCHROME P450 MONOOXYGENASE APDB-RELATED"/>
    <property type="match status" value="1"/>
</dbReference>
<dbReference type="EMBL" id="CH476599">
    <property type="protein sequence ID" value="EAU35087.1"/>
    <property type="molecule type" value="Genomic_DNA"/>
</dbReference>
<dbReference type="SUPFAM" id="SSF48264">
    <property type="entry name" value="Cytochrome P450"/>
    <property type="match status" value="1"/>
</dbReference>
<reference evidence="10" key="1">
    <citation type="submission" date="2005-09" db="EMBL/GenBank/DDBJ databases">
        <title>Annotation of the Aspergillus terreus NIH2624 genome.</title>
        <authorList>
            <person name="Birren B.W."/>
            <person name="Lander E.S."/>
            <person name="Galagan J.E."/>
            <person name="Nusbaum C."/>
            <person name="Devon K."/>
            <person name="Henn M."/>
            <person name="Ma L.-J."/>
            <person name="Jaffe D.B."/>
            <person name="Butler J."/>
            <person name="Alvarez P."/>
            <person name="Gnerre S."/>
            <person name="Grabherr M."/>
            <person name="Kleber M."/>
            <person name="Mauceli E.W."/>
            <person name="Brockman W."/>
            <person name="Rounsley S."/>
            <person name="Young S.K."/>
            <person name="LaButti K."/>
            <person name="Pushparaj V."/>
            <person name="DeCaprio D."/>
            <person name="Crawford M."/>
            <person name="Koehrsen M."/>
            <person name="Engels R."/>
            <person name="Montgomery P."/>
            <person name="Pearson M."/>
            <person name="Howarth C."/>
            <person name="Larson L."/>
            <person name="Luoma S."/>
            <person name="White J."/>
            <person name="Alvarado L."/>
            <person name="Kodira C.D."/>
            <person name="Zeng Q."/>
            <person name="Oleary S."/>
            <person name="Yandava C."/>
            <person name="Denning D.W."/>
            <person name="Nierman W.C."/>
            <person name="Milne T."/>
            <person name="Madden K."/>
        </authorList>
    </citation>
    <scope>NUCLEOTIDE SEQUENCE [LARGE SCALE GENOMIC DNA]</scope>
    <source>
        <strain evidence="10">NIH 2624 / FGSC A1156</strain>
    </source>
</reference>
<dbReference type="GO" id="GO:0004497">
    <property type="term" value="F:monooxygenase activity"/>
    <property type="evidence" value="ECO:0007669"/>
    <property type="project" value="UniProtKB-KW"/>
</dbReference>
<evidence type="ECO:0000256" key="4">
    <source>
        <dbReference type="ARBA" id="ARBA00023002"/>
    </source>
</evidence>
<dbReference type="Pfam" id="PF00067">
    <property type="entry name" value="p450"/>
    <property type="match status" value="1"/>
</dbReference>
<evidence type="ECO:0000313" key="9">
    <source>
        <dbReference type="EMBL" id="EAU35087.1"/>
    </source>
</evidence>
<comment type="cofactor">
    <cofactor evidence="1 7">
        <name>heme</name>
        <dbReference type="ChEBI" id="CHEBI:30413"/>
    </cofactor>
</comment>
<protein>
    <recommendedName>
        <fullName evidence="11">Cytochrome P450</fullName>
    </recommendedName>
</protein>
<gene>
    <name evidence="9" type="ORF">ATEG_04640</name>
</gene>
<evidence type="ECO:0000256" key="6">
    <source>
        <dbReference type="ARBA" id="ARBA00023033"/>
    </source>
</evidence>
<dbReference type="InterPro" id="IPR050121">
    <property type="entry name" value="Cytochrome_P450_monoxygenase"/>
</dbReference>
<dbReference type="Proteomes" id="UP000007963">
    <property type="component" value="Unassembled WGS sequence"/>
</dbReference>
<dbReference type="OMA" id="IRISPNT"/>
<evidence type="ECO:0000256" key="3">
    <source>
        <dbReference type="ARBA" id="ARBA00022723"/>
    </source>
</evidence>
<dbReference type="OrthoDB" id="2789670at2759"/>
<dbReference type="AlphaFoldDB" id="Q0CNU4"/>
<dbReference type="RefSeq" id="XP_001213818.1">
    <property type="nucleotide sequence ID" value="XM_001213818.1"/>
</dbReference>
<dbReference type="HOGENOM" id="CLU_042557_0_0_1"/>
<keyword evidence="5 7" id="KW-0408">Iron</keyword>
<keyword evidence="7 8" id="KW-0349">Heme</keyword>
<dbReference type="GO" id="GO:0016705">
    <property type="term" value="F:oxidoreductase activity, acting on paired donors, with incorporation or reduction of molecular oxygen"/>
    <property type="evidence" value="ECO:0007669"/>
    <property type="project" value="InterPro"/>
</dbReference>
<dbReference type="GO" id="GO:0005506">
    <property type="term" value="F:iron ion binding"/>
    <property type="evidence" value="ECO:0007669"/>
    <property type="project" value="InterPro"/>
</dbReference>
<feature type="binding site" description="axial binding residue" evidence="7">
    <location>
        <position position="358"/>
    </location>
    <ligand>
        <name>heme</name>
        <dbReference type="ChEBI" id="CHEBI:30413"/>
    </ligand>
    <ligandPart>
        <name>Fe</name>
        <dbReference type="ChEBI" id="CHEBI:18248"/>
    </ligandPart>
</feature>
<evidence type="ECO:0008006" key="11">
    <source>
        <dbReference type="Google" id="ProtNLM"/>
    </source>
</evidence>
<dbReference type="InterPro" id="IPR036396">
    <property type="entry name" value="Cyt_P450_sf"/>
</dbReference>
<dbReference type="eggNOG" id="KOG0157">
    <property type="taxonomic scope" value="Eukaryota"/>
</dbReference>
<dbReference type="PROSITE" id="PS00086">
    <property type="entry name" value="CYTOCHROME_P450"/>
    <property type="match status" value="1"/>
</dbReference>
<dbReference type="InterPro" id="IPR017972">
    <property type="entry name" value="Cyt_P450_CS"/>
</dbReference>
<proteinExistence type="inferred from homology"/>
<dbReference type="GO" id="GO:0044550">
    <property type="term" value="P:secondary metabolite biosynthetic process"/>
    <property type="evidence" value="ECO:0007669"/>
    <property type="project" value="UniProtKB-ARBA"/>
</dbReference>
<sequence>MSQEGQDMAGEEPYLVHNGWTRELVVTQPEHVQEFYRKDGKDHMKGKNLNLGDAFGRLLGRSAGVQGGRKWVAIRAHFDPEFSHSSSVYMSDIFATEISQWVTELSQGSADNPHPISRFVRNAAEACHFLPFRLIALTAYGDALDTKTYQELVHLNDLHEPLMLDAIFGKWTPYKLFNFLPTEFRSRLKKFERSWERLNDEVLAKAREFLQTMYELLYTNIDVTSTVTSFLLLNISANQSFQSKLREEIQARQNEPSYKLMDYVEKKDTLLHYAVMESLRMSPALWFSLPEKTATDKIIGGYHIPAGTPTIIDWKRLNTTPEIWGADSEVFCPERFASISPTAYRYAFLRFGIGSRRCMGQNIAIVMLKMAVIEVLKRYSMKVGYDSGIRNDRFTVTSEGEIEFMSIEGED</sequence>
<dbReference type="InterPro" id="IPR002401">
    <property type="entry name" value="Cyt_P450_E_grp-I"/>
</dbReference>
<evidence type="ECO:0000256" key="1">
    <source>
        <dbReference type="ARBA" id="ARBA00001971"/>
    </source>
</evidence>
<dbReference type="CDD" id="cd20615">
    <property type="entry name" value="CYP_GliC-like"/>
    <property type="match status" value="1"/>
</dbReference>
<dbReference type="Gene3D" id="1.10.630.10">
    <property type="entry name" value="Cytochrome P450"/>
    <property type="match status" value="2"/>
</dbReference>